<reference evidence="1 2" key="1">
    <citation type="journal article" date="2014" name="Genome Announc.">
        <title>Draft Genome Sequence of Propane- and Butane-Oxidizing Actinobacterium Rhodococcus ruber IEGM 231.</title>
        <authorList>
            <person name="Ivshina I.B."/>
            <person name="Kuyukina M.S."/>
            <person name="Krivoruchko A.V."/>
            <person name="Barbe V."/>
            <person name="Fischer C."/>
        </authorList>
    </citation>
    <scope>NUCLEOTIDE SEQUENCE [LARGE SCALE GENOMIC DNA]</scope>
</reference>
<dbReference type="EMBL" id="CCSD01000056">
    <property type="protein sequence ID" value="CDZ89030.1"/>
    <property type="molecule type" value="Genomic_DNA"/>
</dbReference>
<dbReference type="Proteomes" id="UP000042997">
    <property type="component" value="Unassembled WGS sequence"/>
</dbReference>
<organism evidence="1 2">
    <name type="scientific">Rhodococcus ruber</name>
    <dbReference type="NCBI Taxonomy" id="1830"/>
    <lineage>
        <taxon>Bacteria</taxon>
        <taxon>Bacillati</taxon>
        <taxon>Actinomycetota</taxon>
        <taxon>Actinomycetes</taxon>
        <taxon>Mycobacteriales</taxon>
        <taxon>Nocardiaceae</taxon>
        <taxon>Rhodococcus</taxon>
    </lineage>
</organism>
<proteinExistence type="predicted"/>
<evidence type="ECO:0000313" key="2">
    <source>
        <dbReference type="Proteomes" id="UP000042997"/>
    </source>
</evidence>
<accession>A0A098BLB0</accession>
<gene>
    <name evidence="1" type="ORF">RHRU231_450197</name>
</gene>
<name>A0A098BLB0_9NOCA</name>
<protein>
    <recommendedName>
        <fullName evidence="3">CHAD domain-containing protein</fullName>
    </recommendedName>
</protein>
<evidence type="ECO:0000313" key="1">
    <source>
        <dbReference type="EMBL" id="CDZ89030.1"/>
    </source>
</evidence>
<sequence length="62" mass="6900">MNDVAALDAALLDAQFVYADTLADPDSTVAMRERACEKVRVARARLHIARNLNAHTKEHTHD</sequence>
<dbReference type="AlphaFoldDB" id="A0A098BLB0"/>
<evidence type="ECO:0008006" key="3">
    <source>
        <dbReference type="Google" id="ProtNLM"/>
    </source>
</evidence>